<evidence type="ECO:0000256" key="1">
    <source>
        <dbReference type="ARBA" id="ARBA00022737"/>
    </source>
</evidence>
<evidence type="ECO:0000256" key="3">
    <source>
        <dbReference type="PROSITE-ProRule" id="PRU00703"/>
    </source>
</evidence>
<dbReference type="InterPro" id="IPR050511">
    <property type="entry name" value="AMPK_gamma/SDS23_families"/>
</dbReference>
<dbReference type="SUPFAM" id="SSF54631">
    <property type="entry name" value="CBS-domain pair"/>
    <property type="match status" value="2"/>
</dbReference>
<feature type="domain" description="CBS" evidence="4">
    <location>
        <begin position="276"/>
        <end position="336"/>
    </location>
</feature>
<sequence length="340" mass="37484">MQQELKTMSSPVTIEQLVRCTTVGDAFPKRDQRELVTIPASCTIQDAIHILAEAKVLSAPVKDKNGGYLGLVDMFDLLAEVMRAFTEQHKVEEGDVHLNWITWVNDPHRLNVRGNILAEQPVTFLINLSKRNPLRFVADKSPLLELLLNFKESVHRVIVKENNTNELLRIVSQSDMLQFIRANLTLCGDWKNKPVSELKSTPGGGGPIVSVNTHTRALFAFIQMHTQGVSAVAVVDSQGILAGSISVSDLRSLTPTQLESLQLPVMEFLAQRHTNAPSTPISCSATATVGEAVELLAAARVHRVWVVEEPWKKPIGIVSLTDVLRSFFDRVGGSDEVAKM</sequence>
<dbReference type="STRING" id="1257118.L8HEH7"/>
<keyword evidence="2 3" id="KW-0129">CBS domain</keyword>
<dbReference type="AlphaFoldDB" id="L8HEH7"/>
<dbReference type="RefSeq" id="XP_004353145.1">
    <property type="nucleotide sequence ID" value="XM_004353093.1"/>
</dbReference>
<dbReference type="VEuPathDB" id="AmoebaDB:ACA1_072490"/>
<dbReference type="PANTHER" id="PTHR13780:SF128">
    <property type="entry name" value="CBS DOMAIN-CONTAINING PROTEIN"/>
    <property type="match status" value="1"/>
</dbReference>
<dbReference type="PROSITE" id="PS51371">
    <property type="entry name" value="CBS"/>
    <property type="match status" value="3"/>
</dbReference>
<evidence type="ECO:0000313" key="5">
    <source>
        <dbReference type="EMBL" id="ELR23617.1"/>
    </source>
</evidence>
<keyword evidence="1" id="KW-0677">Repeat</keyword>
<name>L8HEH7_ACACF</name>
<dbReference type="Gene3D" id="3.10.580.10">
    <property type="entry name" value="CBS-domain"/>
    <property type="match status" value="2"/>
</dbReference>
<dbReference type="InterPro" id="IPR000644">
    <property type="entry name" value="CBS_dom"/>
</dbReference>
<accession>L8HEH7</accession>
<dbReference type="OrthoDB" id="449052at2759"/>
<feature type="domain" description="CBS" evidence="4">
    <location>
        <begin position="31"/>
        <end position="91"/>
    </location>
</feature>
<organism evidence="5 6">
    <name type="scientific">Acanthamoeba castellanii (strain ATCC 30010 / Neff)</name>
    <dbReference type="NCBI Taxonomy" id="1257118"/>
    <lineage>
        <taxon>Eukaryota</taxon>
        <taxon>Amoebozoa</taxon>
        <taxon>Discosea</taxon>
        <taxon>Longamoebia</taxon>
        <taxon>Centramoebida</taxon>
        <taxon>Acanthamoebidae</taxon>
        <taxon>Acanthamoeba</taxon>
    </lineage>
</organism>
<proteinExistence type="predicted"/>
<evidence type="ECO:0000259" key="4">
    <source>
        <dbReference type="PROSITE" id="PS51371"/>
    </source>
</evidence>
<dbReference type="Pfam" id="PF00571">
    <property type="entry name" value="CBS"/>
    <property type="match status" value="3"/>
</dbReference>
<dbReference type="KEGG" id="acan:ACA1_072490"/>
<keyword evidence="6" id="KW-1185">Reference proteome</keyword>
<dbReference type="SMART" id="SM00116">
    <property type="entry name" value="CBS"/>
    <property type="match status" value="4"/>
</dbReference>
<dbReference type="PANTHER" id="PTHR13780">
    <property type="entry name" value="AMP-ACTIVATED PROTEIN KINASE, GAMMA REGULATORY SUBUNIT"/>
    <property type="match status" value="1"/>
</dbReference>
<dbReference type="InterPro" id="IPR046342">
    <property type="entry name" value="CBS_dom_sf"/>
</dbReference>
<reference evidence="5 6" key="1">
    <citation type="journal article" date="2013" name="Genome Biol.">
        <title>Genome of Acanthamoeba castellanii highlights extensive lateral gene transfer and early evolution of tyrosine kinase signaling.</title>
        <authorList>
            <person name="Clarke M."/>
            <person name="Lohan A.J."/>
            <person name="Liu B."/>
            <person name="Lagkouvardos I."/>
            <person name="Roy S."/>
            <person name="Zafar N."/>
            <person name="Bertelli C."/>
            <person name="Schilde C."/>
            <person name="Kianianmomeni A."/>
            <person name="Burglin T.R."/>
            <person name="Frech C."/>
            <person name="Turcotte B."/>
            <person name="Kopec K.O."/>
            <person name="Synnott J.M."/>
            <person name="Choo C."/>
            <person name="Paponov I."/>
            <person name="Finkler A."/>
            <person name="Soon Heng Tan C."/>
            <person name="Hutchins A.P."/>
            <person name="Weinmeier T."/>
            <person name="Rattei T."/>
            <person name="Chu J.S."/>
            <person name="Gimenez G."/>
            <person name="Irimia M."/>
            <person name="Rigden D.J."/>
            <person name="Fitzpatrick D.A."/>
            <person name="Lorenzo-Morales J."/>
            <person name="Bateman A."/>
            <person name="Chiu C.H."/>
            <person name="Tang P."/>
            <person name="Hegemann P."/>
            <person name="Fromm H."/>
            <person name="Raoult D."/>
            <person name="Greub G."/>
            <person name="Miranda-Saavedra D."/>
            <person name="Chen N."/>
            <person name="Nash P."/>
            <person name="Ginger M.L."/>
            <person name="Horn M."/>
            <person name="Schaap P."/>
            <person name="Caler L."/>
            <person name="Loftus B."/>
        </authorList>
    </citation>
    <scope>NUCLEOTIDE SEQUENCE [LARGE SCALE GENOMIC DNA]</scope>
    <source>
        <strain evidence="5 6">Neff</strain>
    </source>
</reference>
<evidence type="ECO:0000313" key="6">
    <source>
        <dbReference type="Proteomes" id="UP000011083"/>
    </source>
</evidence>
<dbReference type="GeneID" id="14924598"/>
<dbReference type="OMA" id="TEYIACN"/>
<feature type="domain" description="CBS" evidence="4">
    <location>
        <begin position="200"/>
        <end position="260"/>
    </location>
</feature>
<gene>
    <name evidence="5" type="ORF">ACA1_072490</name>
</gene>
<dbReference type="Proteomes" id="UP000011083">
    <property type="component" value="Unassembled WGS sequence"/>
</dbReference>
<evidence type="ECO:0000256" key="2">
    <source>
        <dbReference type="ARBA" id="ARBA00023122"/>
    </source>
</evidence>
<dbReference type="EMBL" id="KB007857">
    <property type="protein sequence ID" value="ELR23617.1"/>
    <property type="molecule type" value="Genomic_DNA"/>
</dbReference>
<protein>
    <submittedName>
        <fullName evidence="5">CBS domain containing protein</fullName>
    </submittedName>
</protein>